<proteinExistence type="predicted"/>
<comment type="caution">
    <text evidence="1">The sequence shown here is derived from an EMBL/GenBank/DDBJ whole genome shotgun (WGS) entry which is preliminary data.</text>
</comment>
<organism evidence="1 2">
    <name type="scientific">Botrytis paeoniae</name>
    <dbReference type="NCBI Taxonomy" id="278948"/>
    <lineage>
        <taxon>Eukaryota</taxon>
        <taxon>Fungi</taxon>
        <taxon>Dikarya</taxon>
        <taxon>Ascomycota</taxon>
        <taxon>Pezizomycotina</taxon>
        <taxon>Leotiomycetes</taxon>
        <taxon>Helotiales</taxon>
        <taxon>Sclerotiniaceae</taxon>
        <taxon>Botrytis</taxon>
    </lineage>
</organism>
<evidence type="ECO:0000313" key="1">
    <source>
        <dbReference type="EMBL" id="TGO17334.1"/>
    </source>
</evidence>
<reference evidence="1 2" key="1">
    <citation type="submission" date="2017-12" db="EMBL/GenBank/DDBJ databases">
        <title>Comparative genomics of Botrytis spp.</title>
        <authorList>
            <person name="Valero-Jimenez C.A."/>
            <person name="Tapia P."/>
            <person name="Veloso J."/>
            <person name="Silva-Moreno E."/>
            <person name="Staats M."/>
            <person name="Valdes J.H."/>
            <person name="Van Kan J.A.L."/>
        </authorList>
    </citation>
    <scope>NUCLEOTIDE SEQUENCE [LARGE SCALE GENOMIC DNA]</scope>
    <source>
        <strain evidence="1 2">Bp0003</strain>
    </source>
</reference>
<dbReference type="EMBL" id="PQXI01000433">
    <property type="protein sequence ID" value="TGO17334.1"/>
    <property type="molecule type" value="Genomic_DNA"/>
</dbReference>
<dbReference type="Proteomes" id="UP000297910">
    <property type="component" value="Unassembled WGS sequence"/>
</dbReference>
<protein>
    <submittedName>
        <fullName evidence="1">Uncharacterized protein</fullName>
    </submittedName>
</protein>
<sequence length="107" mass="12112">MKDETKNAGKTARTVLSLRRAFSTYVRIPPKLVGKVLTFVDVTQFQRHSLAYVAVESNKIQILVFMLTTFEPTTFDTDHENRPRLIGSTDLNCGSPSFVGEYQIELD</sequence>
<keyword evidence="2" id="KW-1185">Reference proteome</keyword>
<gene>
    <name evidence="1" type="ORF">BPAE_0435g00090</name>
</gene>
<dbReference type="AlphaFoldDB" id="A0A4Z1EYI4"/>
<name>A0A4Z1EYI4_9HELO</name>
<accession>A0A4Z1EYI4</accession>
<evidence type="ECO:0000313" key="2">
    <source>
        <dbReference type="Proteomes" id="UP000297910"/>
    </source>
</evidence>